<evidence type="ECO:0000259" key="1">
    <source>
        <dbReference type="PROSITE" id="PS50878"/>
    </source>
</evidence>
<dbReference type="AlphaFoldDB" id="A0AAQ3TBN3"/>
<keyword evidence="3" id="KW-1185">Reference proteome</keyword>
<gene>
    <name evidence="2" type="ORF">U9M48_018937</name>
</gene>
<reference evidence="2 3" key="1">
    <citation type="submission" date="2024-02" db="EMBL/GenBank/DDBJ databases">
        <title>High-quality chromosome-scale genome assembly of Pensacola bahiagrass (Paspalum notatum Flugge var. saurae).</title>
        <authorList>
            <person name="Vega J.M."/>
            <person name="Podio M."/>
            <person name="Orjuela J."/>
            <person name="Siena L.A."/>
            <person name="Pessino S.C."/>
            <person name="Combes M.C."/>
            <person name="Mariac C."/>
            <person name="Albertini E."/>
            <person name="Pupilli F."/>
            <person name="Ortiz J.P.A."/>
            <person name="Leblanc O."/>
        </authorList>
    </citation>
    <scope>NUCLEOTIDE SEQUENCE [LARGE SCALE GENOMIC DNA]</scope>
    <source>
        <strain evidence="2">R1</strain>
        <tissue evidence="2">Leaf</tissue>
    </source>
</reference>
<dbReference type="InterPro" id="IPR000477">
    <property type="entry name" value="RT_dom"/>
</dbReference>
<dbReference type="Pfam" id="PF00078">
    <property type="entry name" value="RVT_1"/>
    <property type="match status" value="1"/>
</dbReference>
<dbReference type="Proteomes" id="UP001341281">
    <property type="component" value="Chromosome 04"/>
</dbReference>
<sequence length="311" mass="34131">MAIGRKKHTFIPILIIDDHNAASQEELEQVIFDHFPQLFGVAPSRQFSLSFDTLGYEPVDHLQGLIGLVEPSTRAPGPSLSWLPLVFYLMNDGSFSCLNSGLVVLFPKRQGASASAFIRGRSILDSFKFVQCAAVLFRKRKIPKMLFKLEISKAFDSLSWAFLLEVLAALGFSTRWRDWISILLSLASSQVLVNGSPIPKITHRRGVCQGDFLSPLLFVLAVDCLNRLYHCSLYADDVILFASPKMLEALALWSLLHSFGVASGLSANLNKCSITPISISSDKLVPIASALGCAVADFPIAYLGFPLSSKH</sequence>
<dbReference type="InterPro" id="IPR043502">
    <property type="entry name" value="DNA/RNA_pol_sf"/>
</dbReference>
<proteinExistence type="predicted"/>
<evidence type="ECO:0000313" key="3">
    <source>
        <dbReference type="Proteomes" id="UP001341281"/>
    </source>
</evidence>
<dbReference type="PANTHER" id="PTHR19446">
    <property type="entry name" value="REVERSE TRANSCRIPTASES"/>
    <property type="match status" value="1"/>
</dbReference>
<evidence type="ECO:0000313" key="2">
    <source>
        <dbReference type="EMBL" id="WVZ70260.1"/>
    </source>
</evidence>
<dbReference type="EMBL" id="CP144748">
    <property type="protein sequence ID" value="WVZ70260.1"/>
    <property type="molecule type" value="Genomic_DNA"/>
</dbReference>
<protein>
    <recommendedName>
        <fullName evidence="1">Reverse transcriptase domain-containing protein</fullName>
    </recommendedName>
</protein>
<name>A0AAQ3TBN3_PASNO</name>
<dbReference type="SUPFAM" id="SSF56672">
    <property type="entry name" value="DNA/RNA polymerases"/>
    <property type="match status" value="1"/>
</dbReference>
<dbReference type="PROSITE" id="PS50878">
    <property type="entry name" value="RT_POL"/>
    <property type="match status" value="1"/>
</dbReference>
<accession>A0AAQ3TBN3</accession>
<feature type="domain" description="Reverse transcriptase" evidence="1">
    <location>
        <begin position="1"/>
        <end position="307"/>
    </location>
</feature>
<organism evidence="2 3">
    <name type="scientific">Paspalum notatum var. saurae</name>
    <dbReference type="NCBI Taxonomy" id="547442"/>
    <lineage>
        <taxon>Eukaryota</taxon>
        <taxon>Viridiplantae</taxon>
        <taxon>Streptophyta</taxon>
        <taxon>Embryophyta</taxon>
        <taxon>Tracheophyta</taxon>
        <taxon>Spermatophyta</taxon>
        <taxon>Magnoliopsida</taxon>
        <taxon>Liliopsida</taxon>
        <taxon>Poales</taxon>
        <taxon>Poaceae</taxon>
        <taxon>PACMAD clade</taxon>
        <taxon>Panicoideae</taxon>
        <taxon>Andropogonodae</taxon>
        <taxon>Paspaleae</taxon>
        <taxon>Paspalinae</taxon>
        <taxon>Paspalum</taxon>
    </lineage>
</organism>